<dbReference type="SUPFAM" id="SSF51679">
    <property type="entry name" value="Bacterial luciferase-like"/>
    <property type="match status" value="1"/>
</dbReference>
<reference evidence="1" key="1">
    <citation type="submission" date="2020-05" db="EMBL/GenBank/DDBJ databases">
        <authorList>
            <person name="Chiriac C."/>
            <person name="Salcher M."/>
            <person name="Ghai R."/>
            <person name="Kavagutti S V."/>
        </authorList>
    </citation>
    <scope>NUCLEOTIDE SEQUENCE</scope>
</reference>
<dbReference type="AlphaFoldDB" id="A0A6J6XNS6"/>
<evidence type="ECO:0000313" key="1">
    <source>
        <dbReference type="EMBL" id="CAB4796798.1"/>
    </source>
</evidence>
<sequence length="61" mass="6911">MIGSPGSVRRQLQELVDRTGVDELMVMTMMHSHADRVRSYELMMSELRAHPLERAATVGAR</sequence>
<gene>
    <name evidence="1" type="ORF">UFOPK3001_00689</name>
</gene>
<accession>A0A6J6XNS6</accession>
<proteinExistence type="predicted"/>
<dbReference type="EMBL" id="CAFAAJ010000032">
    <property type="protein sequence ID" value="CAB4796798.1"/>
    <property type="molecule type" value="Genomic_DNA"/>
</dbReference>
<dbReference type="GO" id="GO:0016705">
    <property type="term" value="F:oxidoreductase activity, acting on paired donors, with incorporation or reduction of molecular oxygen"/>
    <property type="evidence" value="ECO:0007669"/>
    <property type="project" value="InterPro"/>
</dbReference>
<dbReference type="InterPro" id="IPR036661">
    <property type="entry name" value="Luciferase-like_sf"/>
</dbReference>
<name>A0A6J6XNS6_9ZZZZ</name>
<organism evidence="1">
    <name type="scientific">freshwater metagenome</name>
    <dbReference type="NCBI Taxonomy" id="449393"/>
    <lineage>
        <taxon>unclassified sequences</taxon>
        <taxon>metagenomes</taxon>
        <taxon>ecological metagenomes</taxon>
    </lineage>
</organism>
<dbReference type="Gene3D" id="3.20.20.30">
    <property type="entry name" value="Luciferase-like domain"/>
    <property type="match status" value="1"/>
</dbReference>
<protein>
    <submittedName>
        <fullName evidence="1">Unannotated protein</fullName>
    </submittedName>
</protein>